<evidence type="ECO:0000313" key="8">
    <source>
        <dbReference type="EMBL" id="KAF8401509.1"/>
    </source>
</evidence>
<feature type="region of interest" description="Disordered" evidence="5">
    <location>
        <begin position="635"/>
        <end position="655"/>
    </location>
</feature>
<keyword evidence="9" id="KW-1185">Reference proteome</keyword>
<evidence type="ECO:0000256" key="3">
    <source>
        <dbReference type="ARBA" id="ARBA00023163"/>
    </source>
</evidence>
<proteinExistence type="predicted"/>
<keyword evidence="2" id="KW-0805">Transcription regulation</keyword>
<dbReference type="PANTHER" id="PTHR13859">
    <property type="entry name" value="ATROPHIN-RELATED"/>
    <property type="match status" value="1"/>
</dbReference>
<feature type="compositionally biased region" description="Low complexity" evidence="5">
    <location>
        <begin position="807"/>
        <end position="820"/>
    </location>
</feature>
<dbReference type="Pfam" id="PF25826">
    <property type="entry name" value="DUF7952"/>
    <property type="match status" value="1"/>
</dbReference>
<evidence type="ECO:0000256" key="5">
    <source>
        <dbReference type="SAM" id="MobiDB-lite"/>
    </source>
</evidence>
<evidence type="ECO:0000313" key="9">
    <source>
        <dbReference type="Proteomes" id="UP000655225"/>
    </source>
</evidence>
<dbReference type="Pfam" id="PF24662">
    <property type="entry name" value="DUF7650"/>
    <property type="match status" value="1"/>
</dbReference>
<feature type="compositionally biased region" description="Polar residues" evidence="5">
    <location>
        <begin position="790"/>
        <end position="806"/>
    </location>
</feature>
<protein>
    <recommendedName>
        <fullName evidence="10">SANT domain-containing protein</fullName>
    </recommendedName>
</protein>
<evidence type="ECO:0000259" key="7">
    <source>
        <dbReference type="Pfam" id="PF25826"/>
    </source>
</evidence>
<accession>A0A835DIP3</accession>
<dbReference type="InterPro" id="IPR056067">
    <property type="entry name" value="DUF7650"/>
</dbReference>
<feature type="region of interest" description="Disordered" evidence="5">
    <location>
        <begin position="994"/>
        <end position="1014"/>
    </location>
</feature>
<name>A0A835DIP3_TETSI</name>
<feature type="compositionally biased region" description="Polar residues" evidence="5">
    <location>
        <begin position="994"/>
        <end position="1005"/>
    </location>
</feature>
<dbReference type="OrthoDB" id="1634742at2759"/>
<evidence type="ECO:0000256" key="4">
    <source>
        <dbReference type="ARBA" id="ARBA00023242"/>
    </source>
</evidence>
<feature type="domain" description="DUF7952" evidence="7">
    <location>
        <begin position="300"/>
        <end position="430"/>
    </location>
</feature>
<reference evidence="8 9" key="1">
    <citation type="submission" date="2020-04" db="EMBL/GenBank/DDBJ databases">
        <title>Plant Genome Project.</title>
        <authorList>
            <person name="Zhang R.-G."/>
        </authorList>
    </citation>
    <scope>NUCLEOTIDE SEQUENCE [LARGE SCALE GENOMIC DNA]</scope>
    <source>
        <strain evidence="8">YNK0</strain>
        <tissue evidence="8">Leaf</tissue>
    </source>
</reference>
<sequence length="1034" mass="115337">MDVLLPYDTDNRMGDWLINISDVLSSDVSFGFENGYGVDYPVPGSRPRNSVLCMSCLWSRNLVCGFYSVVSILMLVCDLWIDSGFMVELKNSFAPIEANMDSIQLDHDKECIGDTSVERLLSPGSPDINDIFGDPQALPRVGDQYQVEIPPLITEADRLQLLKNPIDTEVMVDVHSLLMGLPIPIMWFHDEVNNIRREEMEFLGDPNDAVNTNESVESENRKDRQINLKKKDLKLEAAPLDVVASDYGKVLGGSTSLEHTVVDDQIDMDFTLLQVKKMSLDQKYRRKRYCPVPGSLGSSWRYIEQDSFLLGLYIFGKNLVQVKRFIESKEMGDILSFYYGKFYRSDGHCRWLECRKIRSRKCIHGQRIFTGWRQQELLSRLLPCVSEECQNTLLEVSKTFGEGKISLEEYVSTLKAKVGMKILIEAVGIGKGKKDLTGIIMEPIKTNPVIPLRPEIPIGKACSSLTSGDIIKFLTGDFRLSKARSNDLFWEAVWPRLLARGWHSEQPKNHSYAGSKHSLMFLIPGVKKFSRRILEKGNHYFDSVSDVLNKVASNPQLLELEVESAKGSRGKEDYGWDTEAKLDQDGLSDHQRHCYLRPRISNCNPDLMKFTVVDTSLVHGEEPAKVRELRSLPVDTTNTHTPTCISRGNGGDTYEQPLVEPDSANILPKDKGDTNTSNPAKDIIDRGILSVSSDCVITALNQGMQINGQEPTNVPLDNHNYGNTNMSNGKEPRKNIKCQFRRRVKPGDSNNLAPVTKRRRLTACTLAETSCGTNNISLGPRLKEEELHFQSDSPDASENMVSQVGPSQEKVSSTSSSAKGSPDESSEGIFSNNCLEAEVPHEKPQPRTLFDLNLPHIPSDFEIVEPFIMEVADSQDDPSAEGSSSPFKIIQNPEDPEALGTSNGGASAEQQPVMNARRQSTRNRPLTMRALEALACGFLNTKRRRKGTNILSRENSMSKPSWQSHGRVGVTANFVSVGTGIMDSKAEERMNGVCSSNTNMANKSQVRSEKKGTHVSLGVPKTAYHPEVLIHKDN</sequence>
<dbReference type="InterPro" id="IPR057712">
    <property type="entry name" value="DUF7952"/>
</dbReference>
<evidence type="ECO:0000256" key="1">
    <source>
        <dbReference type="ARBA" id="ARBA00004123"/>
    </source>
</evidence>
<feature type="region of interest" description="Disordered" evidence="5">
    <location>
        <begin position="874"/>
        <end position="921"/>
    </location>
</feature>
<dbReference type="OMA" id="VKGSHYF"/>
<evidence type="ECO:0008006" key="10">
    <source>
        <dbReference type="Google" id="ProtNLM"/>
    </source>
</evidence>
<feature type="domain" description="DUF7650" evidence="6">
    <location>
        <begin position="468"/>
        <end position="555"/>
    </location>
</feature>
<feature type="compositionally biased region" description="Polar residues" evidence="5">
    <location>
        <begin position="900"/>
        <end position="913"/>
    </location>
</feature>
<comment type="subcellular location">
    <subcellularLocation>
        <location evidence="1">Nucleus</location>
    </subcellularLocation>
</comment>
<dbReference type="GO" id="GO:0003714">
    <property type="term" value="F:transcription corepressor activity"/>
    <property type="evidence" value="ECO:0007669"/>
    <property type="project" value="TreeGrafter"/>
</dbReference>
<dbReference type="Proteomes" id="UP000655225">
    <property type="component" value="Unassembled WGS sequence"/>
</dbReference>
<organism evidence="8 9">
    <name type="scientific">Tetracentron sinense</name>
    <name type="common">Spur-leaf</name>
    <dbReference type="NCBI Taxonomy" id="13715"/>
    <lineage>
        <taxon>Eukaryota</taxon>
        <taxon>Viridiplantae</taxon>
        <taxon>Streptophyta</taxon>
        <taxon>Embryophyta</taxon>
        <taxon>Tracheophyta</taxon>
        <taxon>Spermatophyta</taxon>
        <taxon>Magnoliopsida</taxon>
        <taxon>Trochodendrales</taxon>
        <taxon>Trochodendraceae</taxon>
        <taxon>Tetracentron</taxon>
    </lineage>
</organism>
<dbReference type="PANTHER" id="PTHR13859:SF11">
    <property type="entry name" value="GRUNGE, ISOFORM J"/>
    <property type="match status" value="1"/>
</dbReference>
<feature type="compositionally biased region" description="Polar residues" evidence="5">
    <location>
        <begin position="635"/>
        <end position="646"/>
    </location>
</feature>
<evidence type="ECO:0000256" key="2">
    <source>
        <dbReference type="ARBA" id="ARBA00023015"/>
    </source>
</evidence>
<comment type="caution">
    <text evidence="8">The sequence shown here is derived from an EMBL/GenBank/DDBJ whole genome shotgun (WGS) entry which is preliminary data.</text>
</comment>
<keyword evidence="4" id="KW-0539">Nucleus</keyword>
<dbReference type="EMBL" id="JABCRI010000008">
    <property type="protein sequence ID" value="KAF8401509.1"/>
    <property type="molecule type" value="Genomic_DNA"/>
</dbReference>
<feature type="region of interest" description="Disordered" evidence="5">
    <location>
        <begin position="788"/>
        <end position="829"/>
    </location>
</feature>
<evidence type="ECO:0000259" key="6">
    <source>
        <dbReference type="Pfam" id="PF24662"/>
    </source>
</evidence>
<gene>
    <name evidence="8" type="ORF">HHK36_012449</name>
</gene>
<dbReference type="GO" id="GO:0005634">
    <property type="term" value="C:nucleus"/>
    <property type="evidence" value="ECO:0007669"/>
    <property type="project" value="UniProtKB-SubCell"/>
</dbReference>
<dbReference type="AlphaFoldDB" id="A0A835DIP3"/>
<keyword evidence="3" id="KW-0804">Transcription</keyword>